<sequence>MTGLQLARYDGASAKGMADELVDVYAEVYDVPPYREDPFFSVASYADRLHAAFGMRGFETVTARRNGELVGYVHGVTLPPDRSWWVSLAEQRPDGLLGAAEREDIFWLRELMVRPACARQGVGRRLHDAIIAGRGESVTALTCITDNEPAHGIYLRWGYTIMGRIKHAPESPVYDAMYRPAGRTVAPRPLLPGSSCP</sequence>
<dbReference type="RefSeq" id="WP_311630602.1">
    <property type="nucleotide sequence ID" value="NZ_JAVREN010000013.1"/>
</dbReference>
<evidence type="ECO:0000313" key="2">
    <source>
        <dbReference type="EMBL" id="MDT0307655.1"/>
    </source>
</evidence>
<organism evidence="2 3">
    <name type="scientific">Streptomyces boetiae</name>
    <dbReference type="NCBI Taxonomy" id="3075541"/>
    <lineage>
        <taxon>Bacteria</taxon>
        <taxon>Bacillati</taxon>
        <taxon>Actinomycetota</taxon>
        <taxon>Actinomycetes</taxon>
        <taxon>Kitasatosporales</taxon>
        <taxon>Streptomycetaceae</taxon>
        <taxon>Streptomyces</taxon>
    </lineage>
</organism>
<dbReference type="InterPro" id="IPR016181">
    <property type="entry name" value="Acyl_CoA_acyltransferase"/>
</dbReference>
<proteinExistence type="predicted"/>
<comment type="caution">
    <text evidence="2">The sequence shown here is derived from an EMBL/GenBank/DDBJ whole genome shotgun (WGS) entry which is preliminary data.</text>
</comment>
<dbReference type="PROSITE" id="PS51186">
    <property type="entry name" value="GNAT"/>
    <property type="match status" value="1"/>
</dbReference>
<name>A0ABU2L7W1_9ACTN</name>
<dbReference type="InterPro" id="IPR000182">
    <property type="entry name" value="GNAT_dom"/>
</dbReference>
<dbReference type="Pfam" id="PF00583">
    <property type="entry name" value="Acetyltransf_1"/>
    <property type="match status" value="1"/>
</dbReference>
<dbReference type="EMBL" id="JAVREN010000013">
    <property type="protein sequence ID" value="MDT0307655.1"/>
    <property type="molecule type" value="Genomic_DNA"/>
</dbReference>
<evidence type="ECO:0000259" key="1">
    <source>
        <dbReference type="PROSITE" id="PS51186"/>
    </source>
</evidence>
<dbReference type="SUPFAM" id="SSF55729">
    <property type="entry name" value="Acyl-CoA N-acyltransferases (Nat)"/>
    <property type="match status" value="1"/>
</dbReference>
<dbReference type="CDD" id="cd04301">
    <property type="entry name" value="NAT_SF"/>
    <property type="match status" value="1"/>
</dbReference>
<dbReference type="Proteomes" id="UP001183388">
    <property type="component" value="Unassembled WGS sequence"/>
</dbReference>
<gene>
    <name evidence="2" type="ORF">RM780_11860</name>
</gene>
<evidence type="ECO:0000313" key="3">
    <source>
        <dbReference type="Proteomes" id="UP001183388"/>
    </source>
</evidence>
<reference evidence="3" key="1">
    <citation type="submission" date="2023-07" db="EMBL/GenBank/DDBJ databases">
        <title>30 novel species of actinomycetes from the DSMZ collection.</title>
        <authorList>
            <person name="Nouioui I."/>
        </authorList>
    </citation>
    <scope>NUCLEOTIDE SEQUENCE [LARGE SCALE GENOMIC DNA]</scope>
    <source>
        <strain evidence="3">DSM 44917</strain>
    </source>
</reference>
<keyword evidence="3" id="KW-1185">Reference proteome</keyword>
<protein>
    <submittedName>
        <fullName evidence="2">GNAT family N-acetyltransferase</fullName>
    </submittedName>
</protein>
<feature type="domain" description="N-acetyltransferase" evidence="1">
    <location>
        <begin position="19"/>
        <end position="180"/>
    </location>
</feature>
<accession>A0ABU2L7W1</accession>
<dbReference type="Gene3D" id="3.40.630.30">
    <property type="match status" value="1"/>
</dbReference>